<reference evidence="4" key="1">
    <citation type="journal article" date="2013" name="Science">
        <title>The Amborella genome and the evolution of flowering plants.</title>
        <authorList>
            <consortium name="Amborella Genome Project"/>
        </authorList>
    </citation>
    <scope>NUCLEOTIDE SEQUENCE [LARGE SCALE GENOMIC DNA]</scope>
</reference>
<accession>W1PRY8</accession>
<feature type="chain" id="PRO_5004807687" description="Transmembrane protein" evidence="2">
    <location>
        <begin position="24"/>
        <end position="115"/>
    </location>
</feature>
<protein>
    <recommendedName>
        <fullName evidence="5">Transmembrane protein</fullName>
    </recommendedName>
</protein>
<keyword evidence="1" id="KW-0472">Membrane</keyword>
<evidence type="ECO:0000313" key="4">
    <source>
        <dbReference type="Proteomes" id="UP000017836"/>
    </source>
</evidence>
<feature type="signal peptide" evidence="2">
    <location>
        <begin position="1"/>
        <end position="23"/>
    </location>
</feature>
<dbReference type="PANTHER" id="PTHR34558:SF9">
    <property type="entry name" value="F3L24.15 PROTEIN"/>
    <property type="match status" value="1"/>
</dbReference>
<evidence type="ECO:0000313" key="3">
    <source>
        <dbReference type="EMBL" id="ERN12772.1"/>
    </source>
</evidence>
<evidence type="ECO:0008006" key="5">
    <source>
        <dbReference type="Google" id="ProtNLM"/>
    </source>
</evidence>
<proteinExistence type="predicted"/>
<dbReference type="HOGENOM" id="CLU_162938_0_0_1"/>
<sequence>MARSHMFCFSVFALATLFSISTASESDPQELELQVRVLGVRPLSPSQSPTASVSKLQEILPEIAQSPTARRLGRHHTSDKSVAGGGVILGGLATTVIIAVFAYIRVTRSNGGQTA</sequence>
<dbReference type="Gramene" id="ERN12772">
    <property type="protein sequence ID" value="ERN12772"/>
    <property type="gene ID" value="AMTR_s00043p00196640"/>
</dbReference>
<evidence type="ECO:0000256" key="1">
    <source>
        <dbReference type="SAM" id="Phobius"/>
    </source>
</evidence>
<dbReference type="AlphaFoldDB" id="W1PRY8"/>
<dbReference type="EMBL" id="KI392605">
    <property type="protein sequence ID" value="ERN12772.1"/>
    <property type="molecule type" value="Genomic_DNA"/>
</dbReference>
<organism evidence="3 4">
    <name type="scientific">Amborella trichopoda</name>
    <dbReference type="NCBI Taxonomy" id="13333"/>
    <lineage>
        <taxon>Eukaryota</taxon>
        <taxon>Viridiplantae</taxon>
        <taxon>Streptophyta</taxon>
        <taxon>Embryophyta</taxon>
        <taxon>Tracheophyta</taxon>
        <taxon>Spermatophyta</taxon>
        <taxon>Magnoliopsida</taxon>
        <taxon>Amborellales</taxon>
        <taxon>Amborellaceae</taxon>
        <taxon>Amborella</taxon>
    </lineage>
</organism>
<gene>
    <name evidence="3" type="ORF">AMTR_s00043p00196640</name>
</gene>
<keyword evidence="4" id="KW-1185">Reference proteome</keyword>
<dbReference type="PANTHER" id="PTHR34558">
    <property type="entry name" value="EXPRESSED PROTEIN"/>
    <property type="match status" value="1"/>
</dbReference>
<name>W1PRY8_AMBTC</name>
<keyword evidence="2" id="KW-0732">Signal</keyword>
<evidence type="ECO:0000256" key="2">
    <source>
        <dbReference type="SAM" id="SignalP"/>
    </source>
</evidence>
<keyword evidence="1" id="KW-0812">Transmembrane</keyword>
<feature type="transmembrane region" description="Helical" evidence="1">
    <location>
        <begin position="82"/>
        <end position="104"/>
    </location>
</feature>
<dbReference type="Proteomes" id="UP000017836">
    <property type="component" value="Unassembled WGS sequence"/>
</dbReference>
<keyword evidence="1" id="KW-1133">Transmembrane helix</keyword>